<evidence type="ECO:0000313" key="1">
    <source>
        <dbReference type="EMBL" id="EJW93194.1"/>
    </source>
</evidence>
<reference evidence="1" key="1">
    <citation type="journal article" date="2012" name="PLoS ONE">
        <title>Gene sets for utilization of primary and secondary nutrition supplies in the distal gut of endangered iberian lynx.</title>
        <authorList>
            <person name="Alcaide M."/>
            <person name="Messina E."/>
            <person name="Richter M."/>
            <person name="Bargiela R."/>
            <person name="Peplies J."/>
            <person name="Huws S.A."/>
            <person name="Newbold C.J."/>
            <person name="Golyshin P.N."/>
            <person name="Simon M.A."/>
            <person name="Lopez G."/>
            <person name="Yakimov M.M."/>
            <person name="Ferrer M."/>
        </authorList>
    </citation>
    <scope>NUCLEOTIDE SEQUENCE</scope>
</reference>
<dbReference type="AlphaFoldDB" id="J9G0V3"/>
<dbReference type="EMBL" id="AMCI01007112">
    <property type="protein sequence ID" value="EJW93194.1"/>
    <property type="molecule type" value="Genomic_DNA"/>
</dbReference>
<accession>J9G0V3</accession>
<gene>
    <name evidence="1" type="ORF">EVA_18699</name>
</gene>
<organism evidence="1">
    <name type="scientific">gut metagenome</name>
    <dbReference type="NCBI Taxonomy" id="749906"/>
    <lineage>
        <taxon>unclassified sequences</taxon>
        <taxon>metagenomes</taxon>
        <taxon>organismal metagenomes</taxon>
    </lineage>
</organism>
<proteinExistence type="predicted"/>
<sequence>MCTYPLKAESEAVDETPTSAAFTATDFCGPIHIISSMSTSLPKMISSPLSKSRTAAKAGSSIPQ</sequence>
<name>J9G0V3_9ZZZZ</name>
<comment type="caution">
    <text evidence="1">The sequence shown here is derived from an EMBL/GenBank/DDBJ whole genome shotgun (WGS) entry which is preliminary data.</text>
</comment>
<protein>
    <submittedName>
        <fullName evidence="1">Uncharacterized protein</fullName>
    </submittedName>
</protein>